<name>A0ABP7IZ89_9ACTN</name>
<protein>
    <submittedName>
        <fullName evidence="2">Uncharacterized protein</fullName>
    </submittedName>
</protein>
<proteinExistence type="predicted"/>
<evidence type="ECO:0000313" key="3">
    <source>
        <dbReference type="Proteomes" id="UP001500888"/>
    </source>
</evidence>
<dbReference type="Proteomes" id="UP001500888">
    <property type="component" value="Unassembled WGS sequence"/>
</dbReference>
<sequence length="71" mass="7412">MPVTGEAATAYARPATSHSVPGEAFTARTKRPAGPSCSCRAHTDTTARAMPGAKNVHARGSQVFMYGRYSG</sequence>
<organism evidence="2 3">
    <name type="scientific">Sphaerisporangium flaviroseum</name>
    <dbReference type="NCBI Taxonomy" id="509199"/>
    <lineage>
        <taxon>Bacteria</taxon>
        <taxon>Bacillati</taxon>
        <taxon>Actinomycetota</taxon>
        <taxon>Actinomycetes</taxon>
        <taxon>Streptosporangiales</taxon>
        <taxon>Streptosporangiaceae</taxon>
        <taxon>Sphaerisporangium</taxon>
    </lineage>
</organism>
<evidence type="ECO:0000256" key="1">
    <source>
        <dbReference type="SAM" id="MobiDB-lite"/>
    </source>
</evidence>
<keyword evidence="3" id="KW-1185">Reference proteome</keyword>
<gene>
    <name evidence="2" type="ORF">GCM10022226_58500</name>
</gene>
<dbReference type="EMBL" id="BAAAZR010000028">
    <property type="protein sequence ID" value="GAA3829956.1"/>
    <property type="molecule type" value="Genomic_DNA"/>
</dbReference>
<feature type="region of interest" description="Disordered" evidence="1">
    <location>
        <begin position="1"/>
        <end position="39"/>
    </location>
</feature>
<accession>A0ABP7IZ89</accession>
<reference evidence="3" key="1">
    <citation type="journal article" date="2019" name="Int. J. Syst. Evol. Microbiol.">
        <title>The Global Catalogue of Microorganisms (GCM) 10K type strain sequencing project: providing services to taxonomists for standard genome sequencing and annotation.</title>
        <authorList>
            <consortium name="The Broad Institute Genomics Platform"/>
            <consortium name="The Broad Institute Genome Sequencing Center for Infectious Disease"/>
            <person name="Wu L."/>
            <person name="Ma J."/>
        </authorList>
    </citation>
    <scope>NUCLEOTIDE SEQUENCE [LARGE SCALE GENOMIC DNA]</scope>
    <source>
        <strain evidence="3">JCM 16908</strain>
    </source>
</reference>
<comment type="caution">
    <text evidence="2">The sequence shown here is derived from an EMBL/GenBank/DDBJ whole genome shotgun (WGS) entry which is preliminary data.</text>
</comment>
<evidence type="ECO:0000313" key="2">
    <source>
        <dbReference type="EMBL" id="GAA3829956.1"/>
    </source>
</evidence>